<organism evidence="1 2">
    <name type="scientific">Peronosclerospora sorghi</name>
    <dbReference type="NCBI Taxonomy" id="230839"/>
    <lineage>
        <taxon>Eukaryota</taxon>
        <taxon>Sar</taxon>
        <taxon>Stramenopiles</taxon>
        <taxon>Oomycota</taxon>
        <taxon>Peronosporomycetes</taxon>
        <taxon>Peronosporales</taxon>
        <taxon>Peronosporaceae</taxon>
        <taxon>Peronosclerospora</taxon>
    </lineage>
</organism>
<accession>A0ACC0WSS3</accession>
<sequence length="81" mass="9298">MSDAAIDSSSPMQDSNNLPWGMEKTEMQPSSLAALTDDKLARFAEFVKYGEINSVKIMWPRSEEERARKRNCAFVSFYRET</sequence>
<protein>
    <submittedName>
        <fullName evidence="1">Uncharacterized protein</fullName>
    </submittedName>
</protein>
<evidence type="ECO:0000313" key="2">
    <source>
        <dbReference type="Proteomes" id="UP001163321"/>
    </source>
</evidence>
<keyword evidence="2" id="KW-1185">Reference proteome</keyword>
<proteinExistence type="predicted"/>
<name>A0ACC0WSS3_9STRA</name>
<dbReference type="Proteomes" id="UP001163321">
    <property type="component" value="Chromosome 1"/>
</dbReference>
<comment type="caution">
    <text evidence="1">The sequence shown here is derived from an EMBL/GenBank/DDBJ whole genome shotgun (WGS) entry which is preliminary data.</text>
</comment>
<gene>
    <name evidence="1" type="ORF">PsorP6_002675</name>
</gene>
<reference evidence="1 2" key="1">
    <citation type="journal article" date="2022" name="bioRxiv">
        <title>The genome of the oomycete Peronosclerospora sorghi, a cosmopolitan pathogen of maize and sorghum, is inflated with dispersed pseudogenes.</title>
        <authorList>
            <person name="Fletcher K."/>
            <person name="Martin F."/>
            <person name="Isakeit T."/>
            <person name="Cavanaugh K."/>
            <person name="Magill C."/>
            <person name="Michelmore R."/>
        </authorList>
    </citation>
    <scope>NUCLEOTIDE SEQUENCE [LARGE SCALE GENOMIC DNA]</scope>
    <source>
        <strain evidence="1">P6</strain>
    </source>
</reference>
<evidence type="ECO:0000313" key="1">
    <source>
        <dbReference type="EMBL" id="KAI9921016.1"/>
    </source>
</evidence>
<dbReference type="EMBL" id="CM047580">
    <property type="protein sequence ID" value="KAI9921016.1"/>
    <property type="molecule type" value="Genomic_DNA"/>
</dbReference>